<comment type="similarity">
    <text evidence="11">Belongs to the UPF0053 family. PaeA subfamily.</text>
</comment>
<dbReference type="EMBL" id="MUXU01000015">
    <property type="protein sequence ID" value="OOR92356.1"/>
    <property type="molecule type" value="Genomic_DNA"/>
</dbReference>
<evidence type="ECO:0000256" key="7">
    <source>
        <dbReference type="ARBA" id="ARBA00022989"/>
    </source>
</evidence>
<dbReference type="GO" id="GO:0050660">
    <property type="term" value="F:flavin adenine dinucleotide binding"/>
    <property type="evidence" value="ECO:0007669"/>
    <property type="project" value="InterPro"/>
</dbReference>
<keyword evidence="7 14" id="KW-1133">Transmembrane helix</keyword>
<evidence type="ECO:0000256" key="6">
    <source>
        <dbReference type="ARBA" id="ARBA00022737"/>
    </source>
</evidence>
<dbReference type="Pfam" id="PF03471">
    <property type="entry name" value="CorC_HlyC"/>
    <property type="match status" value="1"/>
</dbReference>
<evidence type="ECO:0000256" key="2">
    <source>
        <dbReference type="ARBA" id="ARBA00022448"/>
    </source>
</evidence>
<dbReference type="CDD" id="cd04590">
    <property type="entry name" value="CBS_pair_CorC_HlyC_assoc"/>
    <property type="match status" value="1"/>
</dbReference>
<dbReference type="Pfam" id="PF01595">
    <property type="entry name" value="CNNM"/>
    <property type="match status" value="1"/>
</dbReference>
<evidence type="ECO:0000256" key="1">
    <source>
        <dbReference type="ARBA" id="ARBA00004429"/>
    </source>
</evidence>
<keyword evidence="2" id="KW-0813">Transport</keyword>
<comment type="subcellular location">
    <subcellularLocation>
        <location evidence="1">Cell inner membrane</location>
        <topology evidence="1">Multi-pass membrane protein</topology>
    </subcellularLocation>
</comment>
<dbReference type="SUPFAM" id="SSF56176">
    <property type="entry name" value="FAD-binding/transporter-associated domain-like"/>
    <property type="match status" value="1"/>
</dbReference>
<protein>
    <recommendedName>
        <fullName evidence="12">Polyamine export protein</fullName>
    </recommendedName>
</protein>
<dbReference type="AlphaFoldDB" id="A0A1T0A9F8"/>
<dbReference type="InterPro" id="IPR036318">
    <property type="entry name" value="FAD-bd_PCMH-like_sf"/>
</dbReference>
<dbReference type="InterPro" id="IPR002550">
    <property type="entry name" value="CNNM"/>
</dbReference>
<dbReference type="FunFam" id="3.10.580.10:FF:000005">
    <property type="entry name" value="HlyC/CorC family transporter"/>
    <property type="match status" value="1"/>
</dbReference>
<organism evidence="18 19">
    <name type="scientific">Moraxella caviae</name>
    <dbReference type="NCBI Taxonomy" id="34060"/>
    <lineage>
        <taxon>Bacteria</taxon>
        <taxon>Pseudomonadati</taxon>
        <taxon>Pseudomonadota</taxon>
        <taxon>Gammaproteobacteria</taxon>
        <taxon>Moraxellales</taxon>
        <taxon>Moraxellaceae</taxon>
        <taxon>Moraxella</taxon>
    </lineage>
</organism>
<evidence type="ECO:0000256" key="15">
    <source>
        <dbReference type="SAM" id="Phobius"/>
    </source>
</evidence>
<evidence type="ECO:0000256" key="10">
    <source>
        <dbReference type="ARBA" id="ARBA00037177"/>
    </source>
</evidence>
<feature type="domain" description="CBS" evidence="16">
    <location>
        <begin position="284"/>
        <end position="342"/>
    </location>
</feature>
<evidence type="ECO:0000256" key="9">
    <source>
        <dbReference type="ARBA" id="ARBA00023136"/>
    </source>
</evidence>
<evidence type="ECO:0000256" key="5">
    <source>
        <dbReference type="ARBA" id="ARBA00022692"/>
    </source>
</evidence>
<evidence type="ECO:0000313" key="19">
    <source>
        <dbReference type="Proteomes" id="UP000190435"/>
    </source>
</evidence>
<feature type="domain" description="CNNM transmembrane" evidence="17">
    <location>
        <begin position="1"/>
        <end position="199"/>
    </location>
</feature>
<dbReference type="Proteomes" id="UP000190435">
    <property type="component" value="Unassembled WGS sequence"/>
</dbReference>
<comment type="function">
    <text evidence="10">Involved in cadaverine and putrescine tolerance in stationary phase. May facilitate the efflux of both cadaverine and putrescine from the cytoplasm, reducing potentially toxic levels under certain stress conditions.</text>
</comment>
<dbReference type="InterPro" id="IPR000644">
    <property type="entry name" value="CBS_dom"/>
</dbReference>
<evidence type="ECO:0000256" key="3">
    <source>
        <dbReference type="ARBA" id="ARBA00022475"/>
    </source>
</evidence>
<evidence type="ECO:0000259" key="16">
    <source>
        <dbReference type="PROSITE" id="PS51371"/>
    </source>
</evidence>
<dbReference type="InterPro" id="IPR016169">
    <property type="entry name" value="FAD-bd_PCMH_sub2"/>
</dbReference>
<keyword evidence="8 13" id="KW-0129">CBS domain</keyword>
<dbReference type="SUPFAM" id="SSF54631">
    <property type="entry name" value="CBS-domain pair"/>
    <property type="match status" value="1"/>
</dbReference>
<keyword evidence="5 14" id="KW-0812">Transmembrane</keyword>
<feature type="domain" description="CBS" evidence="16">
    <location>
        <begin position="218"/>
        <end position="277"/>
    </location>
</feature>
<keyword evidence="3" id="KW-1003">Cell membrane</keyword>
<proteinExistence type="inferred from homology"/>
<sequence>MELAQHLFLILILILVSSFFSISEIALAGARKIKLKLLSESGDARADKILHLQEHSADFFATSQIGLNAVAILGGSVGEGAIRPYVAAFVGQFYQGAWLDNIAFFTSFVVVTLLFILYADLIPKRVAMINPEKVALAVINPMLLVIKLVKPLAWFINAIANLTFRIFKINTVREDSITFDDISAIVDAGAQAGVLQQQEHHFIENVFELEERTVPSSMTTRDDVVFFTLQESEESIRQKIADYPYSKFLVCDEHIDQVIGYVDTKDILVRVMNNQSFIQLNESSIRNVLIIPDTLTLSELLDRFRASKEKIAVVINEYALVVGLITLSDIMMTVMGDWVVPEAEDLQIIRRDERSWLIDGITPIDDVKHALDIQDFPDWDNYETLAGFIMYRLRKIPRPADWVEHEGYKFEVVDIDHYKIDQLLVTRLDAPSVDKSVKPDDEVERDWM</sequence>
<dbReference type="PROSITE" id="PS51371">
    <property type="entry name" value="CBS"/>
    <property type="match status" value="2"/>
</dbReference>
<comment type="caution">
    <text evidence="18">The sequence shown here is derived from an EMBL/GenBank/DDBJ whole genome shotgun (WGS) entry which is preliminary data.</text>
</comment>
<dbReference type="InterPro" id="IPR044751">
    <property type="entry name" value="Ion_transp-like_CBS"/>
</dbReference>
<evidence type="ECO:0000256" key="8">
    <source>
        <dbReference type="ARBA" id="ARBA00023122"/>
    </source>
</evidence>
<dbReference type="Gene3D" id="3.30.465.10">
    <property type="match status" value="1"/>
</dbReference>
<dbReference type="InterPro" id="IPR046342">
    <property type="entry name" value="CBS_dom_sf"/>
</dbReference>
<keyword evidence="4" id="KW-0997">Cell inner membrane</keyword>
<name>A0A1T0A9F8_9GAMM</name>
<accession>A0A1T0A9F8</accession>
<dbReference type="GO" id="GO:0005886">
    <property type="term" value="C:plasma membrane"/>
    <property type="evidence" value="ECO:0007669"/>
    <property type="project" value="UniProtKB-SubCell"/>
</dbReference>
<feature type="transmembrane region" description="Helical" evidence="15">
    <location>
        <begin position="102"/>
        <end position="122"/>
    </location>
</feature>
<evidence type="ECO:0000256" key="14">
    <source>
        <dbReference type="PROSITE-ProRule" id="PRU01193"/>
    </source>
</evidence>
<dbReference type="PANTHER" id="PTHR22777:SF16">
    <property type="entry name" value="POLYAMINE EXPORT PROTEIN"/>
    <property type="match status" value="1"/>
</dbReference>
<evidence type="ECO:0000256" key="4">
    <source>
        <dbReference type="ARBA" id="ARBA00022519"/>
    </source>
</evidence>
<dbReference type="PROSITE" id="PS51846">
    <property type="entry name" value="CNNM"/>
    <property type="match status" value="1"/>
</dbReference>
<keyword evidence="6" id="KW-0677">Repeat</keyword>
<evidence type="ECO:0000259" key="17">
    <source>
        <dbReference type="PROSITE" id="PS51846"/>
    </source>
</evidence>
<dbReference type="OrthoDB" id="9797674at2"/>
<keyword evidence="9 14" id="KW-0472">Membrane</keyword>
<evidence type="ECO:0000313" key="18">
    <source>
        <dbReference type="EMBL" id="OOR92356.1"/>
    </source>
</evidence>
<dbReference type="Gene3D" id="3.10.580.10">
    <property type="entry name" value="CBS-domain"/>
    <property type="match status" value="1"/>
</dbReference>
<reference evidence="18 19" key="1">
    <citation type="submission" date="2017-02" db="EMBL/GenBank/DDBJ databases">
        <title>Draft genome sequence of Moraxella caviae CCUG 355 type strain.</title>
        <authorList>
            <person name="Engstrom-Jakobsson H."/>
            <person name="Salva-Serra F."/>
            <person name="Thorell K."/>
            <person name="Gonzales-Siles L."/>
            <person name="Karlsson R."/>
            <person name="Boulund F."/>
            <person name="Engstrand L."/>
            <person name="Moore E."/>
        </authorList>
    </citation>
    <scope>NUCLEOTIDE SEQUENCE [LARGE SCALE GENOMIC DNA]</scope>
    <source>
        <strain evidence="18 19">CCUG 355</strain>
    </source>
</reference>
<dbReference type="Pfam" id="PF00571">
    <property type="entry name" value="CBS"/>
    <property type="match status" value="1"/>
</dbReference>
<evidence type="ECO:0000256" key="11">
    <source>
        <dbReference type="ARBA" id="ARBA00038280"/>
    </source>
</evidence>
<dbReference type="PANTHER" id="PTHR22777">
    <property type="entry name" value="HEMOLYSIN-RELATED"/>
    <property type="match status" value="1"/>
</dbReference>
<dbReference type="SMART" id="SM01091">
    <property type="entry name" value="CorC_HlyC"/>
    <property type="match status" value="1"/>
</dbReference>
<evidence type="ECO:0000256" key="12">
    <source>
        <dbReference type="ARBA" id="ARBA00039818"/>
    </source>
</evidence>
<dbReference type="RefSeq" id="WP_078275794.1">
    <property type="nucleotide sequence ID" value="NZ_MUXU01000015.1"/>
</dbReference>
<keyword evidence="19" id="KW-1185">Reference proteome</keyword>
<dbReference type="InterPro" id="IPR005170">
    <property type="entry name" value="Transptr-assoc_dom"/>
</dbReference>
<evidence type="ECO:0000256" key="13">
    <source>
        <dbReference type="PROSITE-ProRule" id="PRU00703"/>
    </source>
</evidence>
<feature type="transmembrane region" description="Helical" evidence="15">
    <location>
        <begin position="134"/>
        <end position="156"/>
    </location>
</feature>
<gene>
    <name evidence="18" type="ORF">B0181_01870</name>
</gene>
<dbReference type="STRING" id="34060.B0181_01870"/>